<evidence type="ECO:0000256" key="1">
    <source>
        <dbReference type="ARBA" id="ARBA00022801"/>
    </source>
</evidence>
<dbReference type="PANTHER" id="PTHR35561:SF1">
    <property type="entry name" value="RNA 2',3'-CYCLIC PHOSPHODIESTERASE"/>
    <property type="match status" value="1"/>
</dbReference>
<dbReference type="SUPFAM" id="SSF55144">
    <property type="entry name" value="LigT-like"/>
    <property type="match status" value="1"/>
</dbReference>
<dbReference type="PANTHER" id="PTHR35561">
    <property type="entry name" value="RNA 2',3'-CYCLIC PHOSPHODIESTERASE"/>
    <property type="match status" value="1"/>
</dbReference>
<comment type="function">
    <text evidence="2">Hydrolyzes RNA 2',3'-cyclic phosphodiester to an RNA 2'-phosphomonoester.</text>
</comment>
<dbReference type="Proteomes" id="UP000477311">
    <property type="component" value="Unassembled WGS sequence"/>
</dbReference>
<dbReference type="InterPro" id="IPR004175">
    <property type="entry name" value="RNA_CPDase"/>
</dbReference>
<dbReference type="Pfam" id="PF02834">
    <property type="entry name" value="LigT_PEase"/>
    <property type="match status" value="2"/>
</dbReference>
<dbReference type="Gene3D" id="3.90.1140.10">
    <property type="entry name" value="Cyclic phosphodiesterase"/>
    <property type="match status" value="1"/>
</dbReference>
<comment type="similarity">
    <text evidence="2">Belongs to the 2H phosphoesterase superfamily. ThpR family.</text>
</comment>
<feature type="short sequence motif" description="HXTX 1" evidence="2">
    <location>
        <begin position="52"/>
        <end position="55"/>
    </location>
</feature>
<evidence type="ECO:0000313" key="4">
    <source>
        <dbReference type="EMBL" id="NGO39577.1"/>
    </source>
</evidence>
<dbReference type="InterPro" id="IPR014051">
    <property type="entry name" value="Phosphoesterase_HXTX"/>
</dbReference>
<dbReference type="EMBL" id="JAAKYA010000053">
    <property type="protein sequence ID" value="NGO39577.1"/>
    <property type="molecule type" value="Genomic_DNA"/>
</dbReference>
<keyword evidence="5" id="KW-1185">Reference proteome</keyword>
<comment type="caution">
    <text evidence="4">The sequence shown here is derived from an EMBL/GenBank/DDBJ whole genome shotgun (WGS) entry which is preliminary data.</text>
</comment>
<dbReference type="InterPro" id="IPR009097">
    <property type="entry name" value="Cyclic_Pdiesterase"/>
</dbReference>
<dbReference type="RefSeq" id="WP_165107674.1">
    <property type="nucleotide sequence ID" value="NZ_JAAKYA010000053.1"/>
</dbReference>
<feature type="short sequence motif" description="HXTX 2" evidence="2">
    <location>
        <begin position="138"/>
        <end position="141"/>
    </location>
</feature>
<dbReference type="HAMAP" id="MF_01940">
    <property type="entry name" value="RNA_CPDase"/>
    <property type="match status" value="1"/>
</dbReference>
<reference evidence="4 5" key="1">
    <citation type="submission" date="2020-02" db="EMBL/GenBank/DDBJ databases">
        <title>Draft genome sequence of Limisphaera ngatamarikiensis NGM72.4T, a thermophilic Verrucomicrobia grouped in subdivision 3.</title>
        <authorList>
            <person name="Carere C.R."/>
            <person name="Steen J."/>
            <person name="Hugenholtz P."/>
            <person name="Stott M.B."/>
        </authorList>
    </citation>
    <scope>NUCLEOTIDE SEQUENCE [LARGE SCALE GENOMIC DNA]</scope>
    <source>
        <strain evidence="4 5">NGM72.4</strain>
    </source>
</reference>
<dbReference type="GO" id="GO:0008664">
    <property type="term" value="F:RNA 2',3'-cyclic 3'-phosphodiesterase activity"/>
    <property type="evidence" value="ECO:0007669"/>
    <property type="project" value="UniProtKB-EC"/>
</dbReference>
<feature type="active site" description="Proton donor" evidence="2">
    <location>
        <position position="52"/>
    </location>
</feature>
<dbReference type="EC" id="3.1.4.58" evidence="2"/>
<sequence>MSHAADPSTGPWRLFIALPLPEPLRQAILPWQRAAQRLLPEGLRWTPPEQWHLTLRFLGDVDPEEVPLLTEALQTACAGQRILRLSFAGCGCFPSPDRPRVLWLGLAGELAALETFQSRVQQLTAPWGQREDRPFRAHLTLARIREASPAARQGLARVLPRLPVPPALPWTADRVVLFRSELHPQGAIHTPLHECVLMPAPPAGP</sequence>
<protein>
    <recommendedName>
        <fullName evidence="2">RNA 2',3'-cyclic phosphodiesterase</fullName>
        <shortName evidence="2">RNA 2',3'-CPDase</shortName>
        <ecNumber evidence="2">3.1.4.58</ecNumber>
    </recommendedName>
</protein>
<keyword evidence="1 2" id="KW-0378">Hydrolase</keyword>
<evidence type="ECO:0000259" key="3">
    <source>
        <dbReference type="Pfam" id="PF02834"/>
    </source>
</evidence>
<feature type="active site" description="Proton acceptor" evidence="2">
    <location>
        <position position="138"/>
    </location>
</feature>
<dbReference type="NCBIfam" id="TIGR02258">
    <property type="entry name" value="2_5_ligase"/>
    <property type="match status" value="1"/>
</dbReference>
<dbReference type="GO" id="GO:0004113">
    <property type="term" value="F:2',3'-cyclic-nucleotide 3'-phosphodiesterase activity"/>
    <property type="evidence" value="ECO:0007669"/>
    <property type="project" value="InterPro"/>
</dbReference>
<accession>A0A6M1RQA3</accession>
<feature type="domain" description="Phosphoesterase HXTX" evidence="3">
    <location>
        <begin position="111"/>
        <end position="188"/>
    </location>
</feature>
<evidence type="ECO:0000313" key="5">
    <source>
        <dbReference type="Proteomes" id="UP000477311"/>
    </source>
</evidence>
<gene>
    <name evidence="4" type="primary">thpR</name>
    <name evidence="4" type="ORF">G4L39_09240</name>
</gene>
<organism evidence="4 5">
    <name type="scientific">Limisphaera ngatamarikiensis</name>
    <dbReference type="NCBI Taxonomy" id="1324935"/>
    <lineage>
        <taxon>Bacteria</taxon>
        <taxon>Pseudomonadati</taxon>
        <taxon>Verrucomicrobiota</taxon>
        <taxon>Verrucomicrobiia</taxon>
        <taxon>Limisphaerales</taxon>
        <taxon>Limisphaeraceae</taxon>
        <taxon>Limisphaera</taxon>
    </lineage>
</organism>
<proteinExistence type="inferred from homology"/>
<dbReference type="AlphaFoldDB" id="A0A6M1RQA3"/>
<comment type="catalytic activity">
    <reaction evidence="2">
        <text>a 3'-end 2',3'-cyclophospho-ribonucleotide-RNA + H2O = a 3'-end 2'-phospho-ribonucleotide-RNA + H(+)</text>
        <dbReference type="Rhea" id="RHEA:11828"/>
        <dbReference type="Rhea" id="RHEA-COMP:10464"/>
        <dbReference type="Rhea" id="RHEA-COMP:17353"/>
        <dbReference type="ChEBI" id="CHEBI:15377"/>
        <dbReference type="ChEBI" id="CHEBI:15378"/>
        <dbReference type="ChEBI" id="CHEBI:83064"/>
        <dbReference type="ChEBI" id="CHEBI:173113"/>
        <dbReference type="EC" id="3.1.4.58"/>
    </reaction>
</comment>
<evidence type="ECO:0000256" key="2">
    <source>
        <dbReference type="HAMAP-Rule" id="MF_01940"/>
    </source>
</evidence>
<feature type="domain" description="Phosphoesterase HXTX" evidence="3">
    <location>
        <begin position="18"/>
        <end position="103"/>
    </location>
</feature>
<name>A0A6M1RQA3_9BACT</name>